<dbReference type="Proteomes" id="UP001642502">
    <property type="component" value="Unassembled WGS sequence"/>
</dbReference>
<feature type="domain" description="Ketoreductase" evidence="3">
    <location>
        <begin position="12"/>
        <end position="194"/>
    </location>
</feature>
<dbReference type="Pfam" id="PF00106">
    <property type="entry name" value="adh_short"/>
    <property type="match status" value="1"/>
</dbReference>
<keyword evidence="2" id="KW-0560">Oxidoreductase</keyword>
<dbReference type="InterPro" id="IPR002347">
    <property type="entry name" value="SDR_fam"/>
</dbReference>
<dbReference type="Gene3D" id="3.40.50.720">
    <property type="entry name" value="NAD(P)-binding Rossmann-like Domain"/>
    <property type="match status" value="1"/>
</dbReference>
<gene>
    <name evidence="4" type="ORF">SEPCBS119000_001154</name>
</gene>
<organism evidence="4 5">
    <name type="scientific">Sporothrix epigloea</name>
    <dbReference type="NCBI Taxonomy" id="1892477"/>
    <lineage>
        <taxon>Eukaryota</taxon>
        <taxon>Fungi</taxon>
        <taxon>Dikarya</taxon>
        <taxon>Ascomycota</taxon>
        <taxon>Pezizomycotina</taxon>
        <taxon>Sordariomycetes</taxon>
        <taxon>Sordariomycetidae</taxon>
        <taxon>Ophiostomatales</taxon>
        <taxon>Ophiostomataceae</taxon>
        <taxon>Sporothrix</taxon>
    </lineage>
</organism>
<protein>
    <recommendedName>
        <fullName evidence="3">Ketoreductase domain-containing protein</fullName>
    </recommendedName>
</protein>
<keyword evidence="5" id="KW-1185">Reference proteome</keyword>
<evidence type="ECO:0000259" key="3">
    <source>
        <dbReference type="SMART" id="SM00822"/>
    </source>
</evidence>
<dbReference type="EMBL" id="CAWUON010000008">
    <property type="protein sequence ID" value="CAK7264749.1"/>
    <property type="molecule type" value="Genomic_DNA"/>
</dbReference>
<name>A0ABP0DA69_9PEZI</name>
<proteinExistence type="inferred from homology"/>
<reference evidence="4 5" key="1">
    <citation type="submission" date="2024-01" db="EMBL/GenBank/DDBJ databases">
        <authorList>
            <person name="Allen C."/>
            <person name="Tagirdzhanova G."/>
        </authorList>
    </citation>
    <scope>NUCLEOTIDE SEQUENCE [LARGE SCALE GENOMIC DNA]</scope>
    <source>
        <strain evidence="4 5">CBS 119000</strain>
    </source>
</reference>
<accession>A0ABP0DA69</accession>
<dbReference type="PANTHER" id="PTHR42760">
    <property type="entry name" value="SHORT-CHAIN DEHYDROGENASES/REDUCTASES FAMILY MEMBER"/>
    <property type="match status" value="1"/>
</dbReference>
<dbReference type="PANTHER" id="PTHR42760:SF133">
    <property type="entry name" value="3-OXOACYL-[ACYL-CARRIER-PROTEIN] REDUCTASE"/>
    <property type="match status" value="1"/>
</dbReference>
<dbReference type="InterPro" id="IPR036291">
    <property type="entry name" value="NAD(P)-bd_dom_sf"/>
</dbReference>
<comment type="similarity">
    <text evidence="1">Belongs to the short-chain dehydrogenases/reductases (SDR) family.</text>
</comment>
<dbReference type="SUPFAM" id="SSF51735">
    <property type="entry name" value="NAD(P)-binding Rossmann-fold domains"/>
    <property type="match status" value="1"/>
</dbReference>
<evidence type="ECO:0000313" key="4">
    <source>
        <dbReference type="EMBL" id="CAK7264749.1"/>
    </source>
</evidence>
<dbReference type="SMART" id="SM00822">
    <property type="entry name" value="PKS_KR"/>
    <property type="match status" value="1"/>
</dbReference>
<dbReference type="PRINTS" id="PR00081">
    <property type="entry name" value="GDHRDH"/>
</dbReference>
<evidence type="ECO:0000256" key="1">
    <source>
        <dbReference type="ARBA" id="ARBA00006484"/>
    </source>
</evidence>
<sequence>MPGSDSASTDAKSAIITGGSRGIGLAIASRLAQQGISCILVGRDESKLQSAVETVSKTARPDAVHGSLATCTYLVGDVREEATWASVFKNTASVSHSSFLTRMSPASIRDVLDINLYGTILGSRAALRAWAREPIKHRCIVNVSSLLAVQGGYGTSVYAASKAGVVALTRSLVNEGRSRQIRANVILPGYIESDMTASINDTARADLINRIPLRRFGLADEVADAAWFLIRNEYANNCTLNLDGGLSIAG</sequence>
<comment type="caution">
    <text evidence="4">The sequence shown here is derived from an EMBL/GenBank/DDBJ whole genome shotgun (WGS) entry which is preliminary data.</text>
</comment>
<evidence type="ECO:0000313" key="5">
    <source>
        <dbReference type="Proteomes" id="UP001642502"/>
    </source>
</evidence>
<evidence type="ECO:0000256" key="2">
    <source>
        <dbReference type="ARBA" id="ARBA00023002"/>
    </source>
</evidence>
<dbReference type="InterPro" id="IPR057326">
    <property type="entry name" value="KR_dom"/>
</dbReference>